<dbReference type="AlphaFoldDB" id="A0A7U9DRH5"/>
<evidence type="ECO:0000313" key="2">
    <source>
        <dbReference type="Proteomes" id="UP000014062"/>
    </source>
</evidence>
<organism evidence="1 2">
    <name type="scientific">Streptomyces lividans 1326</name>
    <dbReference type="NCBI Taxonomy" id="1200984"/>
    <lineage>
        <taxon>Bacteria</taxon>
        <taxon>Bacillati</taxon>
        <taxon>Actinomycetota</taxon>
        <taxon>Actinomycetes</taxon>
        <taxon>Kitasatosporales</taxon>
        <taxon>Streptomycetaceae</taxon>
        <taxon>Streptomyces</taxon>
    </lineage>
</organism>
<reference evidence="2" key="1">
    <citation type="journal article" date="2013" name="Genome Biol. Evol.">
        <title>The genome sequence of Streptomyces lividans 66 reveals a novel tRNA-dependent peptide biosynthetic system within a metal-related genomic island.</title>
        <authorList>
            <person name="Cruz-Morales P."/>
            <person name="Vijgenboom E."/>
            <person name="Iruegas-Bocardo F."/>
            <person name="Girard G."/>
            <person name="Yanez-Guerra L.A."/>
            <person name="Ramos-Aboites H.E."/>
            <person name="Pernodet J.L."/>
            <person name="Anne J."/>
            <person name="van Wezel G.P."/>
            <person name="Barona-Gomez F."/>
        </authorList>
    </citation>
    <scope>NUCLEOTIDE SEQUENCE [LARGE SCALE GENOMIC DNA]</scope>
    <source>
        <strain evidence="2">1326</strain>
    </source>
</reference>
<sequence length="48" mass="5210">MQFPTHAEVHGEVSLSLYVRTVRTIVGGARPCLDLHPSPRGVLSVRLG</sequence>
<dbReference type="EMBL" id="CM001889">
    <property type="protein sequence ID" value="EOY46462.1"/>
    <property type="molecule type" value="Genomic_DNA"/>
</dbReference>
<evidence type="ECO:0000313" key="1">
    <source>
        <dbReference type="EMBL" id="EOY46462.1"/>
    </source>
</evidence>
<accession>A0A7U9DRH5</accession>
<name>A0A7U9DRH5_STRLI</name>
<dbReference type="Proteomes" id="UP000014062">
    <property type="component" value="Chromosome"/>
</dbReference>
<proteinExistence type="predicted"/>
<protein>
    <submittedName>
        <fullName evidence="1">Uncharacterized protein</fullName>
    </submittedName>
</protein>
<gene>
    <name evidence="1" type="ORF">SLI_1747</name>
</gene>